<reference evidence="1 2" key="1">
    <citation type="journal article" date="2018" name="Infect. Genet. Evol.">
        <title>Genome-wide analysis of Borrelia turcica and 'Candidatus Borrelia tachyglossi' shows relapsing fever-like genomes with unique genomic links to Lyme disease Borrelia.</title>
        <authorList>
            <person name="Gofton A.W."/>
            <person name="Margos G."/>
            <person name="Fingerle V."/>
            <person name="Hepner S."/>
            <person name="Loh S.M."/>
            <person name="Ryan U."/>
            <person name="Irwin P."/>
            <person name="Oskam C.L."/>
        </authorList>
    </citation>
    <scope>NUCLEOTIDE SEQUENCE [LARGE SCALE GENOMIC DNA]</scope>
    <source>
        <strain evidence="1 2">IST7</strain>
        <plasmid evidence="1">cp33</plasmid>
    </source>
</reference>
<keyword evidence="2" id="KW-1185">Reference proteome</keyword>
<accession>A0A386PNE2</accession>
<evidence type="ECO:0000313" key="2">
    <source>
        <dbReference type="Proteomes" id="UP000275571"/>
    </source>
</evidence>
<geneLocation type="plasmid" evidence="1 2">
    <name>cp33</name>
</geneLocation>
<dbReference type="InterPro" id="IPR007800">
    <property type="entry name" value="DUF693"/>
</dbReference>
<dbReference type="KEGG" id="btur:DB313_05590"/>
<protein>
    <submittedName>
        <fullName evidence="1">Uncharacterized protein</fullName>
    </submittedName>
</protein>
<dbReference type="EMBL" id="CP028888">
    <property type="protein sequence ID" value="AYE37011.1"/>
    <property type="molecule type" value="Genomic_DNA"/>
</dbReference>
<dbReference type="Proteomes" id="UP000275571">
    <property type="component" value="Plasmid cp33"/>
</dbReference>
<gene>
    <name evidence="1" type="ORF">DB313_05590</name>
</gene>
<evidence type="ECO:0000313" key="1">
    <source>
        <dbReference type="EMBL" id="AYE37011.1"/>
    </source>
</evidence>
<keyword evidence="1" id="KW-0614">Plasmid</keyword>
<dbReference type="AlphaFoldDB" id="A0A386PNE2"/>
<dbReference type="OrthoDB" id="350319at2"/>
<dbReference type="Pfam" id="PF05113">
    <property type="entry name" value="DUF693"/>
    <property type="match status" value="1"/>
</dbReference>
<proteinExistence type="predicted"/>
<sequence>MVKYDFKIEFYNYDDTNYIIASKPKLTIDTALSKAYIELTIGNNYGTESGMLYKAGSLKIYNVPQTFNENKQLNIKFHDAVKISYKKLAYSNEYHFLLNGLIHTPMDTDYLSRDFSVDYDITNSILNYKINSIFREPADPTSINSPLIKRNINFKGKSIGEAISTVFKGNEELHLPKNITNTKINRAFTCSSLNEFLTALARNYTIICKVEPQDKNNNIDSVYHFYYKTVPKEGGDSFLKPLALEKFGLHFIPQQELKYSTETRQQLVYWNAQVLYTHRIEVNTRVSFNDRFNNLITGVVEETSGSLSNRGACVLNLSIKDDKSTLASI</sequence>
<organism evidence="1 2">
    <name type="scientific">Borrelia turcica IST7</name>
    <dbReference type="NCBI Taxonomy" id="1104446"/>
    <lineage>
        <taxon>Bacteria</taxon>
        <taxon>Pseudomonadati</taxon>
        <taxon>Spirochaetota</taxon>
        <taxon>Spirochaetia</taxon>
        <taxon>Spirochaetales</taxon>
        <taxon>Borreliaceae</taxon>
        <taxon>Borrelia</taxon>
    </lineage>
</organism>
<name>A0A386PNE2_9SPIR</name>
<dbReference type="RefSeq" id="WP_120104932.1">
    <property type="nucleotide sequence ID" value="NZ_CP028888.1"/>
</dbReference>